<name>A0AAE1NJI5_9EUCA</name>
<feature type="region of interest" description="Disordered" evidence="1">
    <location>
        <begin position="1"/>
        <end position="78"/>
    </location>
</feature>
<dbReference type="AlphaFoldDB" id="A0AAE1NJI5"/>
<evidence type="ECO:0000313" key="2">
    <source>
        <dbReference type="EMBL" id="KAK4290320.1"/>
    </source>
</evidence>
<feature type="region of interest" description="Disordered" evidence="1">
    <location>
        <begin position="91"/>
        <end position="114"/>
    </location>
</feature>
<accession>A0AAE1NJI5</accession>
<keyword evidence="3" id="KW-1185">Reference proteome</keyword>
<feature type="compositionally biased region" description="Basic and acidic residues" evidence="1">
    <location>
        <begin position="1"/>
        <end position="52"/>
    </location>
</feature>
<evidence type="ECO:0000256" key="1">
    <source>
        <dbReference type="SAM" id="MobiDB-lite"/>
    </source>
</evidence>
<reference evidence="2" key="1">
    <citation type="submission" date="2023-11" db="EMBL/GenBank/DDBJ databases">
        <title>Genome assemblies of two species of porcelain crab, Petrolisthes cinctipes and Petrolisthes manimaculis (Anomura: Porcellanidae).</title>
        <authorList>
            <person name="Angst P."/>
        </authorList>
    </citation>
    <scope>NUCLEOTIDE SEQUENCE</scope>
    <source>
        <strain evidence="2">PB745_02</strain>
        <tissue evidence="2">Gill</tissue>
    </source>
</reference>
<gene>
    <name evidence="2" type="ORF">Pmani_036767</name>
</gene>
<protein>
    <submittedName>
        <fullName evidence="2">Uncharacterized protein</fullName>
    </submittedName>
</protein>
<organism evidence="2 3">
    <name type="scientific">Petrolisthes manimaculis</name>
    <dbReference type="NCBI Taxonomy" id="1843537"/>
    <lineage>
        <taxon>Eukaryota</taxon>
        <taxon>Metazoa</taxon>
        <taxon>Ecdysozoa</taxon>
        <taxon>Arthropoda</taxon>
        <taxon>Crustacea</taxon>
        <taxon>Multicrustacea</taxon>
        <taxon>Malacostraca</taxon>
        <taxon>Eumalacostraca</taxon>
        <taxon>Eucarida</taxon>
        <taxon>Decapoda</taxon>
        <taxon>Pleocyemata</taxon>
        <taxon>Anomura</taxon>
        <taxon>Galatheoidea</taxon>
        <taxon>Porcellanidae</taxon>
        <taxon>Petrolisthes</taxon>
    </lineage>
</organism>
<dbReference type="EMBL" id="JAWZYT010005523">
    <property type="protein sequence ID" value="KAK4290320.1"/>
    <property type="molecule type" value="Genomic_DNA"/>
</dbReference>
<evidence type="ECO:0000313" key="3">
    <source>
        <dbReference type="Proteomes" id="UP001292094"/>
    </source>
</evidence>
<proteinExistence type="predicted"/>
<comment type="caution">
    <text evidence="2">The sequence shown here is derived from an EMBL/GenBank/DDBJ whole genome shotgun (WGS) entry which is preliminary data.</text>
</comment>
<dbReference type="Proteomes" id="UP001292094">
    <property type="component" value="Unassembled WGS sequence"/>
</dbReference>
<sequence length="114" mass="12574">MKRGMREGEKMERIGGREGEKMERRGGREDGEEGREGRWRGLEGGREERWRGGEGGFGSKCQRPRRVELETPPPGLWDTTSAAAAAWVSLTRGGGCDGPRGTTRDTGALGRLMR</sequence>